<reference evidence="2 3" key="1">
    <citation type="journal article" date="2019" name="Sci. Rep.">
        <title>A high-quality genome of Eragrostis curvula grass provides insights into Poaceae evolution and supports new strategies to enhance forage quality.</title>
        <authorList>
            <person name="Carballo J."/>
            <person name="Santos B.A.C.M."/>
            <person name="Zappacosta D."/>
            <person name="Garbus I."/>
            <person name="Selva J.P."/>
            <person name="Gallo C.A."/>
            <person name="Diaz A."/>
            <person name="Albertini E."/>
            <person name="Caccamo M."/>
            <person name="Echenique V."/>
        </authorList>
    </citation>
    <scope>NUCLEOTIDE SEQUENCE [LARGE SCALE GENOMIC DNA]</scope>
    <source>
        <strain evidence="3">cv. Victoria</strain>
        <tissue evidence="2">Leaf</tissue>
    </source>
</reference>
<dbReference type="Pfam" id="PF07762">
    <property type="entry name" value="DUF1618"/>
    <property type="match status" value="1"/>
</dbReference>
<name>A0A5J9VUA8_9POAL</name>
<comment type="caution">
    <text evidence="2">The sequence shown here is derived from an EMBL/GenBank/DDBJ whole genome shotgun (WGS) entry which is preliminary data.</text>
</comment>
<feature type="domain" description="DUF1618" evidence="1">
    <location>
        <begin position="214"/>
        <end position="309"/>
    </location>
</feature>
<dbReference type="EMBL" id="RWGY01000007">
    <property type="protein sequence ID" value="TVU39216.1"/>
    <property type="molecule type" value="Genomic_DNA"/>
</dbReference>
<keyword evidence="3" id="KW-1185">Reference proteome</keyword>
<dbReference type="OrthoDB" id="717740at2759"/>
<dbReference type="AlphaFoldDB" id="A0A5J9VUA8"/>
<proteinExistence type="predicted"/>
<dbReference type="Proteomes" id="UP000324897">
    <property type="component" value="Chromosome 4"/>
</dbReference>
<organism evidence="2 3">
    <name type="scientific">Eragrostis curvula</name>
    <name type="common">weeping love grass</name>
    <dbReference type="NCBI Taxonomy" id="38414"/>
    <lineage>
        <taxon>Eukaryota</taxon>
        <taxon>Viridiplantae</taxon>
        <taxon>Streptophyta</taxon>
        <taxon>Embryophyta</taxon>
        <taxon>Tracheophyta</taxon>
        <taxon>Spermatophyta</taxon>
        <taxon>Magnoliopsida</taxon>
        <taxon>Liliopsida</taxon>
        <taxon>Poales</taxon>
        <taxon>Poaceae</taxon>
        <taxon>PACMAD clade</taxon>
        <taxon>Chloridoideae</taxon>
        <taxon>Eragrostideae</taxon>
        <taxon>Eragrostidinae</taxon>
        <taxon>Eragrostis</taxon>
    </lineage>
</organism>
<evidence type="ECO:0000259" key="1">
    <source>
        <dbReference type="Pfam" id="PF07762"/>
    </source>
</evidence>
<feature type="non-terminal residue" evidence="2">
    <location>
        <position position="1"/>
    </location>
</feature>
<accession>A0A5J9VUA8</accession>
<dbReference type="PANTHER" id="PTHR33074:SF128">
    <property type="entry name" value="EXPRESSED PROTEIN"/>
    <property type="match status" value="1"/>
</dbReference>
<evidence type="ECO:0000313" key="3">
    <source>
        <dbReference type="Proteomes" id="UP000324897"/>
    </source>
</evidence>
<evidence type="ECO:0000313" key="2">
    <source>
        <dbReference type="EMBL" id="TVU39216.1"/>
    </source>
</evidence>
<dbReference type="InterPro" id="IPR011676">
    <property type="entry name" value="DUF1618"/>
</dbReference>
<dbReference type="Gramene" id="TVU39216">
    <property type="protein sequence ID" value="TVU39216"/>
    <property type="gene ID" value="EJB05_12624"/>
</dbReference>
<sequence length="333" mass="37447">MLDRYPFAKYDLSFSKEDEEAASPLCRTSQDDPFRVSFRFAAPPAISRFYLHVRGGSVLSDDIENSCQVIAAHRNALLFCVLVPLPVPVEYLSNPETEPFPTCLEVGDGDGEEVLSPGERLYNPLAGIIQFSCEALGVLCNDDGDYAVAYLVVGPGIPAVLGAEIIAQLCLYFSSNSHWELHGLPICCVDSKDVSFLFSWSTKMTLAFGSYLCWIDYHRGLFCDVFGEHLQVKYLRLAVEVRRFPNVCMDLYRSVSNVNDDEGRSKMKFVDVRPPRGCGKYPVSDDSKVNVWTLLITEDGNMNWTLDHEFVIRNDKPHISSHFNSPHGPLIRW</sequence>
<protein>
    <recommendedName>
        <fullName evidence="1">DUF1618 domain-containing protein</fullName>
    </recommendedName>
</protein>
<gene>
    <name evidence="2" type="ORF">EJB05_12624</name>
</gene>
<dbReference type="PANTHER" id="PTHR33074">
    <property type="entry name" value="EXPRESSED PROTEIN-RELATED"/>
    <property type="match status" value="1"/>
</dbReference>